<accession>A0A1M7KWW4</accession>
<dbReference type="InterPro" id="IPR046348">
    <property type="entry name" value="SIS_dom_sf"/>
</dbReference>
<comment type="subcellular location">
    <subcellularLocation>
        <location evidence="2">Cytoplasm</location>
    </subcellularLocation>
</comment>
<feature type="domain" description="Glutamine amidotransferase type-2" evidence="10">
    <location>
        <begin position="2"/>
        <end position="223"/>
    </location>
</feature>
<dbReference type="PANTHER" id="PTHR10937">
    <property type="entry name" value="GLUCOSAMINE--FRUCTOSE-6-PHOSPHATE AMINOTRANSFERASE, ISOMERIZING"/>
    <property type="match status" value="1"/>
</dbReference>
<dbReference type="RefSeq" id="WP_149780797.1">
    <property type="nucleotide sequence ID" value="NZ_FRCB01000012.1"/>
</dbReference>
<dbReference type="EMBL" id="FRCB01000012">
    <property type="protein sequence ID" value="SHM69748.1"/>
    <property type="molecule type" value="Genomic_DNA"/>
</dbReference>
<dbReference type="SUPFAM" id="SSF56235">
    <property type="entry name" value="N-terminal nucleophile aminohydrolases (Ntn hydrolases)"/>
    <property type="match status" value="1"/>
</dbReference>
<dbReference type="SUPFAM" id="SSF53697">
    <property type="entry name" value="SIS domain"/>
    <property type="match status" value="1"/>
</dbReference>
<evidence type="ECO:0000313" key="12">
    <source>
        <dbReference type="EMBL" id="SHM69748.1"/>
    </source>
</evidence>
<dbReference type="PROSITE" id="PS51464">
    <property type="entry name" value="SIS"/>
    <property type="match status" value="2"/>
</dbReference>
<dbReference type="AlphaFoldDB" id="A0A1M7KWW4"/>
<dbReference type="Pfam" id="PF13522">
    <property type="entry name" value="GATase_6"/>
    <property type="match status" value="1"/>
</dbReference>
<proteinExistence type="predicted"/>
<feature type="domain" description="SIS" evidence="11">
    <location>
        <begin position="287"/>
        <end position="428"/>
    </location>
</feature>
<evidence type="ECO:0000256" key="6">
    <source>
        <dbReference type="ARBA" id="ARBA00022576"/>
    </source>
</evidence>
<dbReference type="GO" id="GO:0005829">
    <property type="term" value="C:cytosol"/>
    <property type="evidence" value="ECO:0007669"/>
    <property type="project" value="TreeGrafter"/>
</dbReference>
<dbReference type="InterPro" id="IPR047084">
    <property type="entry name" value="GFAT_N"/>
</dbReference>
<sequence length="604" mass="64235">MCGIVGIIGRDDVAERLVDGLQRLEYRGYDSAGIAVANGAGIAVRRAVGKLDNLKSDLKTDAPTGRVGIGHTRWATHGGATQSNAHPHKVGCVTLVHNGIIENHWALRVELEALGVRLSSETDSEVAAAWLDQLLGRAENLDEAFQQLLDTLVGSYALAVVFEGYPDLMFVARQGSPLAIGYGPGVEGGAAEIFVGSDALALAPFTDQVSYLEDGDWAAIRPDRVEIFDRQGAPVTRAVLTIAAEDSVVDKGPWPHYMRKEIEEQPESLGRLLGTLVDPGANALKPLLEEIDFAAADRIILLGCGTAHYACHLASYWIEELARCPVEIDLASEYRYRDRPLTGREIVIAVSQSGETADTLSALTALSGRVAARLAVVNVPTSSIAREADAILELQAGPEIGVASTKAFTGQLMALMAVALKAGRDRGALCDARLAEAITELTSVPRIVADTLRLVPAVETAARRLAEASDLYFLGRDVHYPIAREAALKMKEISYIHAEAYAAGELKHGPIALIDEGTPVVVFDNLGALHEKTASNTAEVAARGAEVVRIGPEEGAALRTPEAGPHATGFAYAVVAQLLAYFVAVEKGTDVDQPRNLAKSVTVE</sequence>
<dbReference type="InterPro" id="IPR029055">
    <property type="entry name" value="Ntn_hydrolases_N"/>
</dbReference>
<feature type="domain" description="SIS" evidence="11">
    <location>
        <begin position="461"/>
        <end position="594"/>
    </location>
</feature>
<dbReference type="Gene3D" id="3.60.20.10">
    <property type="entry name" value="Glutamine Phosphoribosylpyrophosphate, subunit 1, domain 1"/>
    <property type="match status" value="1"/>
</dbReference>
<dbReference type="PROSITE" id="PS51278">
    <property type="entry name" value="GATASE_TYPE_2"/>
    <property type="match status" value="1"/>
</dbReference>
<evidence type="ECO:0000256" key="9">
    <source>
        <dbReference type="ARBA" id="ARBA00022962"/>
    </source>
</evidence>
<dbReference type="FunFam" id="3.60.20.10:FF:000006">
    <property type="entry name" value="Glutamine--fructose-6-phosphate aminotransferase [isomerizing]"/>
    <property type="match status" value="1"/>
</dbReference>
<reference evidence="12 13" key="1">
    <citation type="submission" date="2016-11" db="EMBL/GenBank/DDBJ databases">
        <authorList>
            <person name="Varghese N."/>
            <person name="Submissions S."/>
        </authorList>
    </citation>
    <scope>NUCLEOTIDE SEQUENCE [LARGE SCALE GENOMIC DNA]</scope>
    <source>
        <strain evidence="12 13">DSM 28249</strain>
    </source>
</reference>
<dbReference type="InterPro" id="IPR005855">
    <property type="entry name" value="GFAT"/>
</dbReference>
<keyword evidence="9" id="KW-0315">Glutamine amidotransferase</keyword>
<gene>
    <name evidence="12" type="ORF">SAMN05443432_11247</name>
</gene>
<keyword evidence="8" id="KW-0677">Repeat</keyword>
<keyword evidence="5" id="KW-0963">Cytoplasm</keyword>
<organism evidence="12 13">
    <name type="scientific">Roseovarius litoreus</name>
    <dbReference type="NCBI Taxonomy" id="1155722"/>
    <lineage>
        <taxon>Bacteria</taxon>
        <taxon>Pseudomonadati</taxon>
        <taxon>Pseudomonadota</taxon>
        <taxon>Alphaproteobacteria</taxon>
        <taxon>Rhodobacterales</taxon>
        <taxon>Roseobacteraceae</taxon>
        <taxon>Roseovarius</taxon>
    </lineage>
</organism>
<dbReference type="CDD" id="cd05008">
    <property type="entry name" value="SIS_GlmS_GlmD_1"/>
    <property type="match status" value="1"/>
</dbReference>
<dbReference type="GO" id="GO:0006002">
    <property type="term" value="P:fructose 6-phosphate metabolic process"/>
    <property type="evidence" value="ECO:0007669"/>
    <property type="project" value="TreeGrafter"/>
</dbReference>
<dbReference type="Proteomes" id="UP000322545">
    <property type="component" value="Unassembled WGS sequence"/>
</dbReference>
<dbReference type="InterPro" id="IPR035466">
    <property type="entry name" value="GlmS/AgaS_SIS"/>
</dbReference>
<dbReference type="GO" id="GO:0004360">
    <property type="term" value="F:glutamine-fructose-6-phosphate transaminase (isomerizing) activity"/>
    <property type="evidence" value="ECO:0007669"/>
    <property type="project" value="UniProtKB-EC"/>
</dbReference>
<evidence type="ECO:0000256" key="3">
    <source>
        <dbReference type="ARBA" id="ARBA00012916"/>
    </source>
</evidence>
<evidence type="ECO:0000256" key="4">
    <source>
        <dbReference type="ARBA" id="ARBA00016090"/>
    </source>
</evidence>
<dbReference type="InterPro" id="IPR001347">
    <property type="entry name" value="SIS_dom"/>
</dbReference>
<evidence type="ECO:0000256" key="1">
    <source>
        <dbReference type="ARBA" id="ARBA00001031"/>
    </source>
</evidence>
<evidence type="ECO:0000259" key="11">
    <source>
        <dbReference type="PROSITE" id="PS51464"/>
    </source>
</evidence>
<dbReference type="InterPro" id="IPR017932">
    <property type="entry name" value="GATase_2_dom"/>
</dbReference>
<dbReference type="CDD" id="cd05009">
    <property type="entry name" value="SIS_GlmS_GlmD_2"/>
    <property type="match status" value="1"/>
</dbReference>
<dbReference type="PANTHER" id="PTHR10937:SF0">
    <property type="entry name" value="GLUTAMINE--FRUCTOSE-6-PHOSPHATE TRANSAMINASE (ISOMERIZING)"/>
    <property type="match status" value="1"/>
</dbReference>
<dbReference type="NCBIfam" id="NF001484">
    <property type="entry name" value="PRK00331.1"/>
    <property type="match status" value="1"/>
</dbReference>
<evidence type="ECO:0000256" key="2">
    <source>
        <dbReference type="ARBA" id="ARBA00004496"/>
    </source>
</evidence>
<dbReference type="Pfam" id="PF01380">
    <property type="entry name" value="SIS"/>
    <property type="match status" value="2"/>
</dbReference>
<evidence type="ECO:0000256" key="7">
    <source>
        <dbReference type="ARBA" id="ARBA00022679"/>
    </source>
</evidence>
<evidence type="ECO:0000256" key="8">
    <source>
        <dbReference type="ARBA" id="ARBA00022737"/>
    </source>
</evidence>
<dbReference type="Gene3D" id="3.40.50.10490">
    <property type="entry name" value="Glucose-6-phosphate isomerase like protein, domain 1"/>
    <property type="match status" value="2"/>
</dbReference>
<evidence type="ECO:0000259" key="10">
    <source>
        <dbReference type="PROSITE" id="PS51278"/>
    </source>
</evidence>
<keyword evidence="7" id="KW-0808">Transferase</keyword>
<protein>
    <recommendedName>
        <fullName evidence="4">Glutamine--fructose-6-phosphate aminotransferase [isomerizing]</fullName>
        <ecNumber evidence="3">2.6.1.16</ecNumber>
    </recommendedName>
</protein>
<dbReference type="FunFam" id="3.40.50.10490:FF:000001">
    <property type="entry name" value="Glutamine--fructose-6-phosphate aminotransferase [isomerizing]"/>
    <property type="match status" value="1"/>
</dbReference>
<keyword evidence="13" id="KW-1185">Reference proteome</keyword>
<name>A0A1M7KWW4_9RHOB</name>
<dbReference type="EC" id="2.6.1.16" evidence="3"/>
<evidence type="ECO:0000256" key="5">
    <source>
        <dbReference type="ARBA" id="ARBA00022490"/>
    </source>
</evidence>
<dbReference type="GO" id="GO:0097367">
    <property type="term" value="F:carbohydrate derivative binding"/>
    <property type="evidence" value="ECO:0007669"/>
    <property type="project" value="InterPro"/>
</dbReference>
<dbReference type="GO" id="GO:0006487">
    <property type="term" value="P:protein N-linked glycosylation"/>
    <property type="evidence" value="ECO:0007669"/>
    <property type="project" value="TreeGrafter"/>
</dbReference>
<dbReference type="CDD" id="cd00714">
    <property type="entry name" value="GFAT"/>
    <property type="match status" value="1"/>
</dbReference>
<keyword evidence="6" id="KW-0032">Aminotransferase</keyword>
<dbReference type="InterPro" id="IPR035490">
    <property type="entry name" value="GlmS/FrlB_SIS"/>
</dbReference>
<dbReference type="GO" id="GO:0006047">
    <property type="term" value="P:UDP-N-acetylglucosamine metabolic process"/>
    <property type="evidence" value="ECO:0007669"/>
    <property type="project" value="TreeGrafter"/>
</dbReference>
<evidence type="ECO:0000313" key="13">
    <source>
        <dbReference type="Proteomes" id="UP000322545"/>
    </source>
</evidence>
<comment type="catalytic activity">
    <reaction evidence="1">
        <text>D-fructose 6-phosphate + L-glutamine = D-glucosamine 6-phosphate + L-glutamate</text>
        <dbReference type="Rhea" id="RHEA:13237"/>
        <dbReference type="ChEBI" id="CHEBI:29985"/>
        <dbReference type="ChEBI" id="CHEBI:58359"/>
        <dbReference type="ChEBI" id="CHEBI:58725"/>
        <dbReference type="ChEBI" id="CHEBI:61527"/>
        <dbReference type="EC" id="2.6.1.16"/>
    </reaction>
</comment>
<dbReference type="NCBIfam" id="TIGR01135">
    <property type="entry name" value="glmS"/>
    <property type="match status" value="1"/>
</dbReference>